<accession>A0ABY4ZW50</accession>
<dbReference type="Gene3D" id="2.60.120.620">
    <property type="entry name" value="q2cbj1_9rhob like domain"/>
    <property type="match status" value="1"/>
</dbReference>
<feature type="region of interest" description="Disordered" evidence="2">
    <location>
        <begin position="347"/>
        <end position="366"/>
    </location>
</feature>
<evidence type="ECO:0000256" key="1">
    <source>
        <dbReference type="ARBA" id="ARBA00001954"/>
    </source>
</evidence>
<dbReference type="InterPro" id="IPR008775">
    <property type="entry name" value="Phytyl_CoA_dOase-like"/>
</dbReference>
<dbReference type="Pfam" id="PF05721">
    <property type="entry name" value="PhyH"/>
    <property type="match status" value="1"/>
</dbReference>
<name>A0ABY4ZW50_9CAUL</name>
<keyword evidence="4" id="KW-1185">Reference proteome</keyword>
<dbReference type="Proteomes" id="UP001057520">
    <property type="component" value="Chromosome"/>
</dbReference>
<sequence length="366" mass="41015">MTVSQKLLPGVPLVESMLFGASLDQMGLTNAERDVAVQLHEKGFAVFDFPDEDLDARIDRIRADLTPLYDFDSWRAAGWAANDGLRVQDAWRTNADVRAIAANQAVLDLLSKLYGRRAFPFQTLNFPVGTQQHVHSDSIHFSSAPERFMCGVWLALEDIHEDAGPLVYYPGSHKWPILYNDAIGKVVGTDTAEFAQPPFEAAWRALIDATGTQPEYFRPRKGQALIWAANLLHGGSRQNDPARTRWSQVTHYYFDDCAYYTPAFSDPLIGNLDLRDIVDVSTGERAPNIYVDRPIGEVPRRGAIQPAAATASVVSPNRWGSMFSAKAPKDFDARRYLELNPDVAASGMDPRRHYARHGAREHRRYK</sequence>
<gene>
    <name evidence="3" type="ORF">MZV50_05190</name>
</gene>
<comment type="cofactor">
    <cofactor evidence="1">
        <name>Fe(2+)</name>
        <dbReference type="ChEBI" id="CHEBI:29033"/>
    </cofactor>
</comment>
<keyword evidence="3" id="KW-0560">Oxidoreductase</keyword>
<reference evidence="3 4" key="1">
    <citation type="submission" date="2022-04" db="EMBL/GenBank/DDBJ databases">
        <title>Genome sequence of soybean root-associated Caulobacter segnis RL271.</title>
        <authorList>
            <person name="Longley R."/>
            <person name="Bonito G."/>
            <person name="Trigodet F."/>
            <person name="Crosson S."/>
            <person name="Fiebig A."/>
        </authorList>
    </citation>
    <scope>NUCLEOTIDE SEQUENCE [LARGE SCALE GENOMIC DNA]</scope>
    <source>
        <strain evidence="3 4">RL271</strain>
    </source>
</reference>
<dbReference type="PANTHER" id="PTHR20883:SF48">
    <property type="entry name" value="ECTOINE DIOXYGENASE"/>
    <property type="match status" value="1"/>
</dbReference>
<keyword evidence="3" id="KW-0223">Dioxygenase</keyword>
<dbReference type="EMBL" id="CP096040">
    <property type="protein sequence ID" value="USQ96960.1"/>
    <property type="molecule type" value="Genomic_DNA"/>
</dbReference>
<dbReference type="PANTHER" id="PTHR20883">
    <property type="entry name" value="PHYTANOYL-COA DIOXYGENASE DOMAIN CONTAINING 1"/>
    <property type="match status" value="1"/>
</dbReference>
<evidence type="ECO:0000313" key="3">
    <source>
        <dbReference type="EMBL" id="USQ96960.1"/>
    </source>
</evidence>
<evidence type="ECO:0000313" key="4">
    <source>
        <dbReference type="Proteomes" id="UP001057520"/>
    </source>
</evidence>
<feature type="compositionally biased region" description="Basic residues" evidence="2">
    <location>
        <begin position="353"/>
        <end position="366"/>
    </location>
</feature>
<proteinExistence type="predicted"/>
<dbReference type="GO" id="GO:0051213">
    <property type="term" value="F:dioxygenase activity"/>
    <property type="evidence" value="ECO:0007669"/>
    <property type="project" value="UniProtKB-KW"/>
</dbReference>
<organism evidence="3 4">
    <name type="scientific">Caulobacter segnis</name>
    <dbReference type="NCBI Taxonomy" id="88688"/>
    <lineage>
        <taxon>Bacteria</taxon>
        <taxon>Pseudomonadati</taxon>
        <taxon>Pseudomonadota</taxon>
        <taxon>Alphaproteobacteria</taxon>
        <taxon>Caulobacterales</taxon>
        <taxon>Caulobacteraceae</taxon>
        <taxon>Caulobacter</taxon>
    </lineage>
</organism>
<protein>
    <submittedName>
        <fullName evidence="3">Phytanoyl-CoA dioxygenase family protein</fullName>
    </submittedName>
</protein>
<evidence type="ECO:0000256" key="2">
    <source>
        <dbReference type="SAM" id="MobiDB-lite"/>
    </source>
</evidence>
<dbReference type="SUPFAM" id="SSF51197">
    <property type="entry name" value="Clavaminate synthase-like"/>
    <property type="match status" value="1"/>
</dbReference>